<keyword evidence="2" id="KW-1185">Reference proteome</keyword>
<comment type="caution">
    <text evidence="1">The sequence shown here is derived from an EMBL/GenBank/DDBJ whole genome shotgun (WGS) entry which is preliminary data.</text>
</comment>
<dbReference type="AlphaFoldDB" id="A0A545T343"/>
<accession>A0A545T343</accession>
<proteinExistence type="predicted"/>
<organism evidence="1 2">
    <name type="scientific">Aliikangiella marina</name>
    <dbReference type="NCBI Taxonomy" id="1712262"/>
    <lineage>
        <taxon>Bacteria</taxon>
        <taxon>Pseudomonadati</taxon>
        <taxon>Pseudomonadota</taxon>
        <taxon>Gammaproteobacteria</taxon>
        <taxon>Oceanospirillales</taxon>
        <taxon>Pleioneaceae</taxon>
        <taxon>Aliikangiella</taxon>
    </lineage>
</organism>
<protein>
    <submittedName>
        <fullName evidence="1">Uncharacterized protein</fullName>
    </submittedName>
</protein>
<sequence length="83" mass="10028">MSDVKCPYCGEEQEINHDDGYGYEEDERHEQYCVGCNKTFKFTTSITYNYEVFCQKEDHVMEPFGDKWPGMYECEKCDFYEKR</sequence>
<dbReference type="Proteomes" id="UP000317839">
    <property type="component" value="Unassembled WGS sequence"/>
</dbReference>
<name>A0A545T343_9GAMM</name>
<dbReference type="EMBL" id="VIKR01000006">
    <property type="protein sequence ID" value="TQV71618.1"/>
    <property type="molecule type" value="Genomic_DNA"/>
</dbReference>
<dbReference type="RefSeq" id="WP_142944017.1">
    <property type="nucleotide sequence ID" value="NZ_VIKR01000006.1"/>
</dbReference>
<evidence type="ECO:0000313" key="2">
    <source>
        <dbReference type="Proteomes" id="UP000317839"/>
    </source>
</evidence>
<reference evidence="1 2" key="1">
    <citation type="submission" date="2019-06" db="EMBL/GenBank/DDBJ databases">
        <title>Draft genome of Aliikangiella marina GYP-15.</title>
        <authorList>
            <person name="Wang G."/>
        </authorList>
    </citation>
    <scope>NUCLEOTIDE SEQUENCE [LARGE SCALE GENOMIC DNA]</scope>
    <source>
        <strain evidence="1 2">GYP-15</strain>
    </source>
</reference>
<gene>
    <name evidence="1" type="ORF">FLL45_20935</name>
</gene>
<dbReference type="OrthoDB" id="9169444at2"/>
<evidence type="ECO:0000313" key="1">
    <source>
        <dbReference type="EMBL" id="TQV71618.1"/>
    </source>
</evidence>